<proteinExistence type="predicted"/>
<feature type="transmembrane region" description="Helical" evidence="2">
    <location>
        <begin position="92"/>
        <end position="119"/>
    </location>
</feature>
<dbReference type="Pfam" id="PF11209">
    <property type="entry name" value="LmeA"/>
    <property type="match status" value="1"/>
</dbReference>
<sequence>MTNPQNPSQNPSSNAGGNEDQTAVWNTSGNNGGNNSPNQYGSGYGAPQGQLGQPNQQLQFGQPGQQSAYGQAGAYGQPNQNMFQQQPKKSKLWLKVLIGFLLVIVLLLLLAEFGLRWFMKDQIQSAFREQQQESGVSEPVDPDISLGASPVLLGIVQGKIPQMTVDIPSTLDITYEGQDKSKPKISGEPAVHLELRDMKMDTDNPDDSVVGDLRLRTVITKEMLLAQASESASDGGGDEDNPLAGLLQITDVRPNPDKQTLSFDLTGGLATFEVKPVIQDGQMKMEMENVSLLGMDLPESFTQEMESQLEDSIPADVQGGMDFESINVTDEGLEVNMHGTDVNFAELDTGSATGSSSGGSGSDGGSGSGGSGGSGSGNTEDADLTRPWKEDGPVGSSEMAA</sequence>
<accession>A0A9X3LIQ1</accession>
<protein>
    <submittedName>
        <fullName evidence="3">DUF2993 domain-containing protein</fullName>
    </submittedName>
</protein>
<dbReference type="InterPro" id="IPR021373">
    <property type="entry name" value="DUF2993"/>
</dbReference>
<feature type="compositionally biased region" description="Basic and acidic residues" evidence="1">
    <location>
        <begin position="383"/>
        <end position="392"/>
    </location>
</feature>
<evidence type="ECO:0000313" key="3">
    <source>
        <dbReference type="EMBL" id="MCZ9288702.1"/>
    </source>
</evidence>
<keyword evidence="2" id="KW-0812">Transmembrane</keyword>
<evidence type="ECO:0000256" key="1">
    <source>
        <dbReference type="SAM" id="MobiDB-lite"/>
    </source>
</evidence>
<dbReference type="Proteomes" id="UP001146469">
    <property type="component" value="Unassembled WGS sequence"/>
</dbReference>
<evidence type="ECO:0000313" key="4">
    <source>
        <dbReference type="Proteomes" id="UP001146469"/>
    </source>
</evidence>
<feature type="compositionally biased region" description="Low complexity" evidence="1">
    <location>
        <begin position="1"/>
        <end position="14"/>
    </location>
</feature>
<dbReference type="AlphaFoldDB" id="A0A9X3LIQ1"/>
<feature type="compositionally biased region" description="Gly residues" evidence="1">
    <location>
        <begin position="356"/>
        <end position="376"/>
    </location>
</feature>
<organism evidence="3 4">
    <name type="scientific">Corynebacterium evansiae</name>
    <dbReference type="NCBI Taxonomy" id="2913499"/>
    <lineage>
        <taxon>Bacteria</taxon>
        <taxon>Bacillati</taxon>
        <taxon>Actinomycetota</taxon>
        <taxon>Actinomycetes</taxon>
        <taxon>Mycobacteriales</taxon>
        <taxon>Corynebacteriaceae</taxon>
        <taxon>Corynebacterium</taxon>
    </lineage>
</organism>
<evidence type="ECO:0000256" key="2">
    <source>
        <dbReference type="SAM" id="Phobius"/>
    </source>
</evidence>
<feature type="compositionally biased region" description="Polar residues" evidence="1">
    <location>
        <begin position="15"/>
        <end position="25"/>
    </location>
</feature>
<dbReference type="EMBL" id="JAKMUT010000001">
    <property type="protein sequence ID" value="MCZ9288702.1"/>
    <property type="molecule type" value="Genomic_DNA"/>
</dbReference>
<feature type="region of interest" description="Disordered" evidence="1">
    <location>
        <begin position="1"/>
        <end position="73"/>
    </location>
</feature>
<feature type="region of interest" description="Disordered" evidence="1">
    <location>
        <begin position="346"/>
        <end position="401"/>
    </location>
</feature>
<comment type="caution">
    <text evidence="3">The sequence shown here is derived from an EMBL/GenBank/DDBJ whole genome shotgun (WGS) entry which is preliminary data.</text>
</comment>
<keyword evidence="4" id="KW-1185">Reference proteome</keyword>
<name>A0A9X3LIQ1_9CORY</name>
<dbReference type="RefSeq" id="WP_269943924.1">
    <property type="nucleotide sequence ID" value="NZ_JAKMUT010000001.1"/>
</dbReference>
<keyword evidence="2" id="KW-1133">Transmembrane helix</keyword>
<keyword evidence="2" id="KW-0472">Membrane</keyword>
<feature type="compositionally biased region" description="Low complexity" evidence="1">
    <location>
        <begin position="26"/>
        <end position="66"/>
    </location>
</feature>
<gene>
    <name evidence="3" type="ORF">L8V00_00535</name>
</gene>
<reference evidence="3" key="1">
    <citation type="submission" date="2022-02" db="EMBL/GenBank/DDBJ databases">
        <title>Corynebacterium sp. from urogenital microbiome.</title>
        <authorList>
            <person name="Cappelli E.A."/>
            <person name="Ribeiro T.G."/>
            <person name="Peixe L."/>
        </authorList>
    </citation>
    <scope>NUCLEOTIDE SEQUENCE</scope>
    <source>
        <strain evidence="3">C8Ua_174</strain>
    </source>
</reference>